<reference evidence="1" key="1">
    <citation type="journal article" date="2014" name="Front. Microbiol.">
        <title>High frequency of phylogenetically diverse reductive dehalogenase-homologous genes in deep subseafloor sedimentary metagenomes.</title>
        <authorList>
            <person name="Kawai M."/>
            <person name="Futagami T."/>
            <person name="Toyoda A."/>
            <person name="Takaki Y."/>
            <person name="Nishi S."/>
            <person name="Hori S."/>
            <person name="Arai W."/>
            <person name="Tsubouchi T."/>
            <person name="Morono Y."/>
            <person name="Uchiyama I."/>
            <person name="Ito T."/>
            <person name="Fujiyama A."/>
            <person name="Inagaki F."/>
            <person name="Takami H."/>
        </authorList>
    </citation>
    <scope>NUCLEOTIDE SEQUENCE</scope>
    <source>
        <strain evidence="1">Expedition CK06-06</strain>
    </source>
</reference>
<name>X1T9Z1_9ZZZZ</name>
<dbReference type="AlphaFoldDB" id="X1T9Z1"/>
<organism evidence="1">
    <name type="scientific">marine sediment metagenome</name>
    <dbReference type="NCBI Taxonomy" id="412755"/>
    <lineage>
        <taxon>unclassified sequences</taxon>
        <taxon>metagenomes</taxon>
        <taxon>ecological metagenomes</taxon>
    </lineage>
</organism>
<evidence type="ECO:0000313" key="1">
    <source>
        <dbReference type="EMBL" id="GAI88206.1"/>
    </source>
</evidence>
<dbReference type="EMBL" id="BARW01023953">
    <property type="protein sequence ID" value="GAI88206.1"/>
    <property type="molecule type" value="Genomic_DNA"/>
</dbReference>
<feature type="non-terminal residue" evidence="1">
    <location>
        <position position="119"/>
    </location>
</feature>
<protein>
    <recommendedName>
        <fullName evidence="2">H repeat-associated protein N-terminal domain-containing protein</fullName>
    </recommendedName>
</protein>
<accession>X1T9Z1</accession>
<evidence type="ECO:0008006" key="2">
    <source>
        <dbReference type="Google" id="ProtNLM"/>
    </source>
</evidence>
<comment type="caution">
    <text evidence="1">The sequence shown here is derived from an EMBL/GenBank/DDBJ whole genome shotgun (WGS) entry which is preliminary data.</text>
</comment>
<sequence>MFNGKQFIITVYTILKRHYPDFNDLLNNIPDYRKRKTYDVAEIIMAGLHIFIFKRGSRNNADSGISGEFENNYIKLFGLRLPIMDTVNIFLKNLPPEELEKIKQILIQRLIEKKVLSKY</sequence>
<gene>
    <name evidence="1" type="ORF">S12H4_39613</name>
</gene>
<proteinExistence type="predicted"/>